<keyword evidence="3" id="KW-1185">Reference proteome</keyword>
<proteinExistence type="predicted"/>
<feature type="region of interest" description="Disordered" evidence="1">
    <location>
        <begin position="56"/>
        <end position="76"/>
    </location>
</feature>
<feature type="region of interest" description="Disordered" evidence="1">
    <location>
        <begin position="1"/>
        <end position="41"/>
    </location>
</feature>
<evidence type="ECO:0000313" key="2">
    <source>
        <dbReference type="EMBL" id="WBL34911.1"/>
    </source>
</evidence>
<organism evidence="2 3">
    <name type="scientific">Tepidiforma flava</name>
    <dbReference type="NCBI Taxonomy" id="3004094"/>
    <lineage>
        <taxon>Bacteria</taxon>
        <taxon>Bacillati</taxon>
        <taxon>Chloroflexota</taxon>
        <taxon>Tepidiformia</taxon>
        <taxon>Tepidiformales</taxon>
        <taxon>Tepidiformaceae</taxon>
        <taxon>Tepidiforma</taxon>
    </lineage>
</organism>
<evidence type="ECO:0000256" key="1">
    <source>
        <dbReference type="SAM" id="MobiDB-lite"/>
    </source>
</evidence>
<dbReference type="RefSeq" id="WP_270055439.1">
    <property type="nucleotide sequence ID" value="NZ_CP115149.1"/>
</dbReference>
<gene>
    <name evidence="2" type="ORF">O0235_08905</name>
</gene>
<sequence>MSWPYRVERGGPRGERRDAAGWPPAARDGSPPAGGIAAGCRRSAPALAGEVGGWRLTASPAASRSLPTLDSQLPTP</sequence>
<protein>
    <submittedName>
        <fullName evidence="2">Uncharacterized protein</fullName>
    </submittedName>
</protein>
<evidence type="ECO:0000313" key="3">
    <source>
        <dbReference type="Proteomes" id="UP001212803"/>
    </source>
</evidence>
<accession>A0ABY7M2K7</accession>
<reference evidence="2 3" key="1">
    <citation type="journal article" date="2023" name="ISME J.">
        <title>Thermophilic Dehalococcoidia with unusual traits shed light on an unexpected past.</title>
        <authorList>
            <person name="Palmer M."/>
            <person name="Covington J.K."/>
            <person name="Zhou E.M."/>
            <person name="Thomas S.C."/>
            <person name="Habib N."/>
            <person name="Seymour C.O."/>
            <person name="Lai D."/>
            <person name="Johnston J."/>
            <person name="Hashimi A."/>
            <person name="Jiao J.Y."/>
            <person name="Muok A.R."/>
            <person name="Liu L."/>
            <person name="Xian W.D."/>
            <person name="Zhi X.Y."/>
            <person name="Li M.M."/>
            <person name="Silva L.P."/>
            <person name="Bowen B.P."/>
            <person name="Louie K."/>
            <person name="Briegel A."/>
            <person name="Pett-Ridge J."/>
            <person name="Weber P.K."/>
            <person name="Tocheva E.I."/>
            <person name="Woyke T."/>
            <person name="Northen T.R."/>
            <person name="Mayali X."/>
            <person name="Li W.J."/>
            <person name="Hedlund B.P."/>
        </authorList>
    </citation>
    <scope>NUCLEOTIDE SEQUENCE [LARGE SCALE GENOMIC DNA]</scope>
    <source>
        <strain evidence="2 3">YIM 72310</strain>
    </source>
</reference>
<name>A0ABY7M2K7_9CHLR</name>
<feature type="compositionally biased region" description="Polar residues" evidence="1">
    <location>
        <begin position="60"/>
        <end position="76"/>
    </location>
</feature>
<dbReference type="EMBL" id="CP115149">
    <property type="protein sequence ID" value="WBL34911.1"/>
    <property type="molecule type" value="Genomic_DNA"/>
</dbReference>
<dbReference type="Proteomes" id="UP001212803">
    <property type="component" value="Chromosome"/>
</dbReference>
<feature type="compositionally biased region" description="Basic and acidic residues" evidence="1">
    <location>
        <begin position="1"/>
        <end position="19"/>
    </location>
</feature>